<keyword evidence="3" id="KW-1003">Cell membrane</keyword>
<gene>
    <name evidence="13" type="primary">sohB</name>
    <name evidence="13" type="ORF">HQ497_12765</name>
</gene>
<evidence type="ECO:0000259" key="11">
    <source>
        <dbReference type="Pfam" id="PF01343"/>
    </source>
</evidence>
<dbReference type="Gene3D" id="3.90.226.10">
    <property type="entry name" value="2-enoyl-CoA Hydratase, Chain A, domain 1"/>
    <property type="match status" value="1"/>
</dbReference>
<dbReference type="EMBL" id="JABMOJ010000481">
    <property type="protein sequence ID" value="NQV66226.1"/>
    <property type="molecule type" value="Genomic_DNA"/>
</dbReference>
<name>A0A973AAY1_9GAMM</name>
<comment type="subcellular location">
    <subcellularLocation>
        <location evidence="1">Cell membrane</location>
    </subcellularLocation>
</comment>
<evidence type="ECO:0000256" key="3">
    <source>
        <dbReference type="ARBA" id="ARBA00022475"/>
    </source>
</evidence>
<dbReference type="NCBIfam" id="NF008745">
    <property type="entry name" value="PRK11778.1"/>
    <property type="match status" value="1"/>
</dbReference>
<dbReference type="InterPro" id="IPR013703">
    <property type="entry name" value="Peptidase_S49_N_proteobac"/>
</dbReference>
<dbReference type="CDD" id="cd07023">
    <property type="entry name" value="S49_Sppa_N_C"/>
    <property type="match status" value="1"/>
</dbReference>
<dbReference type="PANTHER" id="PTHR42987">
    <property type="entry name" value="PEPTIDASE S49"/>
    <property type="match status" value="1"/>
</dbReference>
<feature type="transmembrane region" description="Helical" evidence="10">
    <location>
        <begin position="6"/>
        <end position="29"/>
    </location>
</feature>
<evidence type="ECO:0000256" key="7">
    <source>
        <dbReference type="ARBA" id="ARBA00022825"/>
    </source>
</evidence>
<keyword evidence="8 10" id="KW-1133">Transmembrane helix</keyword>
<feature type="domain" description="Peptidase S49 N-terminal proteobacteria" evidence="12">
    <location>
        <begin position="2"/>
        <end position="154"/>
    </location>
</feature>
<dbReference type="PANTHER" id="PTHR42987:SF4">
    <property type="entry name" value="PROTEASE SOHB-RELATED"/>
    <property type="match status" value="1"/>
</dbReference>
<dbReference type="Pfam" id="PF01343">
    <property type="entry name" value="Peptidase_S49"/>
    <property type="match status" value="1"/>
</dbReference>
<evidence type="ECO:0000256" key="6">
    <source>
        <dbReference type="ARBA" id="ARBA00022801"/>
    </source>
</evidence>
<keyword evidence="5 10" id="KW-0812">Transmembrane</keyword>
<dbReference type="Pfam" id="PF08496">
    <property type="entry name" value="Peptidase_S49_N"/>
    <property type="match status" value="1"/>
</dbReference>
<evidence type="ECO:0000256" key="9">
    <source>
        <dbReference type="ARBA" id="ARBA00023136"/>
    </source>
</evidence>
<proteinExistence type="inferred from homology"/>
<evidence type="ECO:0000313" key="13">
    <source>
        <dbReference type="EMBL" id="NQV66226.1"/>
    </source>
</evidence>
<dbReference type="EC" id="3.4.21.-" evidence="13"/>
<dbReference type="InterPro" id="IPR029045">
    <property type="entry name" value="ClpP/crotonase-like_dom_sf"/>
</dbReference>
<dbReference type="Proteomes" id="UP000754644">
    <property type="component" value="Unassembled WGS sequence"/>
</dbReference>
<dbReference type="GO" id="GO:0006508">
    <property type="term" value="P:proteolysis"/>
    <property type="evidence" value="ECO:0007669"/>
    <property type="project" value="UniProtKB-KW"/>
</dbReference>
<evidence type="ECO:0000256" key="4">
    <source>
        <dbReference type="ARBA" id="ARBA00022670"/>
    </source>
</evidence>
<feature type="domain" description="Peptidase S49" evidence="11">
    <location>
        <begin position="159"/>
        <end position="303"/>
    </location>
</feature>
<evidence type="ECO:0000256" key="8">
    <source>
        <dbReference type="ARBA" id="ARBA00022989"/>
    </source>
</evidence>
<dbReference type="GO" id="GO:0004252">
    <property type="term" value="F:serine-type endopeptidase activity"/>
    <property type="evidence" value="ECO:0007669"/>
    <property type="project" value="InterPro"/>
</dbReference>
<evidence type="ECO:0000256" key="1">
    <source>
        <dbReference type="ARBA" id="ARBA00004236"/>
    </source>
</evidence>
<dbReference type="AlphaFoldDB" id="A0A973AAY1"/>
<sequence>MEFLNDYGLFLAKTVTLLIAMIILLVVLVGHKQRRVERGHIEVRSLNDAIESVSFTLKDAVLNPEALKQDIKNEKKRAKALLKSQKQAVKTGEDTKQRVFVIDFDGDVQASAVDQLREEVTAILSIATPADEVVVRLESPGGMVHSYGLAASQLSRIVSKDIPLTVAVDRVAASGGYMMACIGTHIIAAPFALLGSIGVVAQIPNFHRLLKSKDVDVEILTAGEHKRTLTMFGENTDKGRQKFLEELEDVHVLFKEFIAENRPVVNIAEVATGEAWYGKRALEHKLVDELKTCDEYIVDKCQAADVFLVKYVEDRNRVEKLVERFTAALTRLKGAEALRNHEPFRF</sequence>
<evidence type="ECO:0000256" key="2">
    <source>
        <dbReference type="ARBA" id="ARBA00008683"/>
    </source>
</evidence>
<keyword evidence="7" id="KW-0720">Serine protease</keyword>
<organism evidence="13 14">
    <name type="scientific">SAR86 cluster bacterium</name>
    <dbReference type="NCBI Taxonomy" id="2030880"/>
    <lineage>
        <taxon>Bacteria</taxon>
        <taxon>Pseudomonadati</taxon>
        <taxon>Pseudomonadota</taxon>
        <taxon>Gammaproteobacteria</taxon>
        <taxon>SAR86 cluster</taxon>
    </lineage>
</organism>
<keyword evidence="4 13" id="KW-0645">Protease</keyword>
<reference evidence="13" key="1">
    <citation type="submission" date="2020-05" db="EMBL/GenBank/DDBJ databases">
        <title>Sulfur intermediates as new biogeochemical hubs in an aquatic model microbial ecosystem.</title>
        <authorList>
            <person name="Vigneron A."/>
        </authorList>
    </citation>
    <scope>NUCLEOTIDE SEQUENCE</scope>
    <source>
        <strain evidence="13">Bin.250</strain>
    </source>
</reference>
<dbReference type="SUPFAM" id="SSF52096">
    <property type="entry name" value="ClpP/crotonase"/>
    <property type="match status" value="1"/>
</dbReference>
<accession>A0A973AAY1</accession>
<protein>
    <submittedName>
        <fullName evidence="13">Protease SohB</fullName>
        <ecNumber evidence="13">3.4.21.-</ecNumber>
    </submittedName>
</protein>
<evidence type="ECO:0000256" key="5">
    <source>
        <dbReference type="ARBA" id="ARBA00022692"/>
    </source>
</evidence>
<comment type="similarity">
    <text evidence="2">Belongs to the peptidase S49 family.</text>
</comment>
<dbReference type="Gene3D" id="6.20.330.10">
    <property type="match status" value="1"/>
</dbReference>
<evidence type="ECO:0000259" key="12">
    <source>
        <dbReference type="Pfam" id="PF08496"/>
    </source>
</evidence>
<evidence type="ECO:0000313" key="14">
    <source>
        <dbReference type="Proteomes" id="UP000754644"/>
    </source>
</evidence>
<comment type="caution">
    <text evidence="13">The sequence shown here is derived from an EMBL/GenBank/DDBJ whole genome shotgun (WGS) entry which is preliminary data.</text>
</comment>
<dbReference type="GO" id="GO:0005886">
    <property type="term" value="C:plasma membrane"/>
    <property type="evidence" value="ECO:0007669"/>
    <property type="project" value="UniProtKB-SubCell"/>
</dbReference>
<evidence type="ECO:0000256" key="10">
    <source>
        <dbReference type="SAM" id="Phobius"/>
    </source>
</evidence>
<dbReference type="InterPro" id="IPR002142">
    <property type="entry name" value="Peptidase_S49"/>
</dbReference>
<keyword evidence="9 10" id="KW-0472">Membrane</keyword>
<dbReference type="InterPro" id="IPR047272">
    <property type="entry name" value="S49_SppA_C"/>
</dbReference>
<keyword evidence="6 13" id="KW-0378">Hydrolase</keyword>